<name>A0A3R7NKN4_9STRA</name>
<evidence type="ECO:0000313" key="8">
    <source>
        <dbReference type="EMBL" id="KAG2529982.1"/>
    </source>
</evidence>
<feature type="compositionally biased region" description="Low complexity" evidence="5">
    <location>
        <begin position="1159"/>
        <end position="1172"/>
    </location>
</feature>
<feature type="transmembrane region" description="Helical" evidence="6">
    <location>
        <begin position="922"/>
        <end position="939"/>
    </location>
</feature>
<feature type="region of interest" description="Disordered" evidence="5">
    <location>
        <begin position="1269"/>
        <end position="1304"/>
    </location>
</feature>
<dbReference type="EMBL" id="MBDN02000029">
    <property type="protein sequence ID" value="RLN83673.1"/>
    <property type="molecule type" value="Genomic_DNA"/>
</dbReference>
<reference evidence="11 12" key="2">
    <citation type="submission" date="2018-07" db="EMBL/GenBank/DDBJ databases">
        <title>Genome sequencing of oomycete isolates from Chile give support for New Zealand origin for Phytophthora kernoviae and make available the first Nothophytophthora sp. genome.</title>
        <authorList>
            <person name="Studholme D.J."/>
            <person name="Sanfuentes E."/>
            <person name="Panda P."/>
            <person name="Hill R."/>
            <person name="Sambles C."/>
            <person name="Grant M."/>
            <person name="Williams N.M."/>
            <person name="Mcdougal R.L."/>
        </authorList>
    </citation>
    <scope>NUCLEOTIDE SEQUENCE [LARGE SCALE GENOMIC DNA]</scope>
    <source>
        <strain evidence="9">Chile2</strain>
        <strain evidence="10">Chile4</strain>
    </source>
</reference>
<comment type="subcellular location">
    <subcellularLocation>
        <location evidence="1">Membrane</location>
        <topology evidence="1">Multi-pass membrane protein</topology>
    </subcellularLocation>
</comment>
<evidence type="ECO:0000313" key="12">
    <source>
        <dbReference type="Proteomes" id="UP000285883"/>
    </source>
</evidence>
<dbReference type="EMBL" id="JPWV03000022">
    <property type="protein sequence ID" value="KAG2529982.1"/>
    <property type="molecule type" value="Genomic_DNA"/>
</dbReference>
<organism evidence="10 11">
    <name type="scientific">Phytophthora kernoviae</name>
    <dbReference type="NCBI Taxonomy" id="325452"/>
    <lineage>
        <taxon>Eukaryota</taxon>
        <taxon>Sar</taxon>
        <taxon>Stramenopiles</taxon>
        <taxon>Oomycota</taxon>
        <taxon>Peronosporomycetes</taxon>
        <taxon>Peronosporales</taxon>
        <taxon>Peronosporaceae</taxon>
        <taxon>Phytophthora</taxon>
    </lineage>
</organism>
<dbReference type="SUPFAM" id="SSF81324">
    <property type="entry name" value="Voltage-gated potassium channels"/>
    <property type="match status" value="2"/>
</dbReference>
<evidence type="ECO:0000256" key="6">
    <source>
        <dbReference type="SAM" id="Phobius"/>
    </source>
</evidence>
<dbReference type="Proteomes" id="UP000285624">
    <property type="component" value="Unassembled WGS sequence"/>
</dbReference>
<evidence type="ECO:0000313" key="11">
    <source>
        <dbReference type="Proteomes" id="UP000285624"/>
    </source>
</evidence>
<keyword evidence="2 6" id="KW-0812">Transmembrane</keyword>
<feature type="domain" description="Ion transport" evidence="7">
    <location>
        <begin position="429"/>
        <end position="649"/>
    </location>
</feature>
<dbReference type="STRING" id="325452.A0A3R7NKN4"/>
<feature type="domain" description="Ion transport" evidence="7">
    <location>
        <begin position="858"/>
        <end position="1100"/>
    </location>
</feature>
<sequence length="1312" mass="149111">MAKDRFMTNPFKKLSLSSVDMDELQVVAETIVKANEERHEQFMEIDNGKVDRSQWKCVKRKGDVRVYLERQQKRYGSSSPEEDATANLESLLCVGSIPGRLDDVMNGIVASYTNGPNCSAVLSIVHEPTEKDPLRSVMVKWMELDTRLMSMGRVKNRDYVYVETTGVKDLPNGERLGYHRINVRDAKGAIMDAEIMKAKPQVMVEIGTFCGYSAVRLAKLDELSDIVTFVVGFFSETYTKLKELGINHVDVWSSGGREQCAIAGRKLLQYLKYSGVASLLSGGAIATSPGRPWTRIRVGLDAAVLDNQKKWKRLTDIDDDNSTAKSMASEVQLEFMKHRQQLAHEQKRRLGSGIPTYHFDSEGSADVEEESEQDPILSAQDYGVAMEEDRYLIAAAFIKDGVHGRKIGYRLDRDALLLNELFHSESYRMVYMLVVAIMSMLAFVEIPGDQTIDSYLLVDLLCLFLFGVDLTIRWYMSSVETQHKYISRQPWAVVRMMLLLVSCADLLMNLLFPTINPYRYSRALRPFFFITRGRNIRIIFSSLLHALRQIMIVLLLNFCFVAFFGLVGYLIFSDTSDDPTATFFNSLSSSMYTMLLIHNCMPYMAKSMYPYYKMTHWSAVFFVLFVLLTNLFLLKLTIAVSYKSYKKNTENMLYKRLQKRKAALYAAFDILAQNVNFDDITTNLPAPGGVGGVHTTPVAGAEDITLVSNAPMLNAANRRGSSRFFTGLIDKRASFNLSNQNSNVNLVTPVNKRQISLDSWITVCEYLKPSWTPTDAELVFNSVDIEHVGFLDLTDFYQLCSLLSVKLERSTLFSNSLMRRFCTARQRQAIRRFRTQVRSTLLYEVYLFGHYRVVLAELVVGILICLSVVQSVQVNNIDLAFSVNHSWRMLGFFLLILFTLEVLVKMFAFGYSEFFTRPFCKLDLAVVSVGWIFFVLTTLETRPHISLVFYDMALAVRSLRFLKLLNLFPPFHEILYTMKAIMPLIMQLLLVIFSVMYAFAIVTQANFGVELRNFPPSKQSLSPGWYAQREEFQAETFEQTLVTLFGVANLAGWNAIMDAAHAMTGSPSTYVFFFAYRMTMSNILLPIFVGFLVESFVSNAKTVESTIQTSYVNSGHEVTVDDEENRMALLETRHMHDDDLVSASMPQPLSSAKLHQQRLSESIPLSPSSVSDSSASEVRFKYRRRGSVVHDQMFDAVKLSDVSRLTLQVEQKHEEMAQQDAEMRKLEGNVLSMKSRLSQSQHVILAYEAKLEELSATLRESQVRQQELEARQSFSVQQAPLSEGSHADHGQSRNGRPRRDRSASWKLWTANV</sequence>
<evidence type="ECO:0000256" key="2">
    <source>
        <dbReference type="ARBA" id="ARBA00022692"/>
    </source>
</evidence>
<feature type="region of interest" description="Disordered" evidence="5">
    <location>
        <begin position="1151"/>
        <end position="1172"/>
    </location>
</feature>
<dbReference type="InterPro" id="IPR027359">
    <property type="entry name" value="Volt_channel_dom_sf"/>
</dbReference>
<evidence type="ECO:0000259" key="7">
    <source>
        <dbReference type="Pfam" id="PF00520"/>
    </source>
</evidence>
<evidence type="ECO:0000256" key="1">
    <source>
        <dbReference type="ARBA" id="ARBA00004141"/>
    </source>
</evidence>
<dbReference type="Gene3D" id="1.10.287.70">
    <property type="match status" value="2"/>
</dbReference>
<dbReference type="InterPro" id="IPR029063">
    <property type="entry name" value="SAM-dependent_MTases_sf"/>
</dbReference>
<keyword evidence="3 6" id="KW-1133">Transmembrane helix</keyword>
<feature type="transmembrane region" description="Helical" evidence="6">
    <location>
        <begin position="492"/>
        <end position="512"/>
    </location>
</feature>
<evidence type="ECO:0000313" key="9">
    <source>
        <dbReference type="EMBL" id="RLN26982.1"/>
    </source>
</evidence>
<feature type="transmembrane region" description="Helical" evidence="6">
    <location>
        <begin position="454"/>
        <end position="472"/>
    </location>
</feature>
<dbReference type="PANTHER" id="PTHR46726:SF1">
    <property type="entry name" value="TWO-PORE CALCIUM CHANNEL 3"/>
    <property type="match status" value="1"/>
</dbReference>
<reference evidence="8" key="1">
    <citation type="journal article" date="2015" name="Genom Data">
        <title>Genome sequences of six Phytophthora species associated with forests in New Zealand.</title>
        <authorList>
            <person name="Studholme D.J."/>
            <person name="McDougal R.L."/>
            <person name="Sambles C."/>
            <person name="Hansen E."/>
            <person name="Hardy G."/>
            <person name="Grant M."/>
            <person name="Ganley R.J."/>
            <person name="Williams N.M."/>
        </authorList>
    </citation>
    <scope>NUCLEOTIDE SEQUENCE</scope>
    <source>
        <strain evidence="8">NZFS 2646</strain>
    </source>
</reference>
<dbReference type="EMBL" id="MAYM02001075">
    <property type="protein sequence ID" value="RLN26982.1"/>
    <property type="molecule type" value="Genomic_DNA"/>
</dbReference>
<keyword evidence="11" id="KW-1185">Reference proteome</keyword>
<evidence type="ECO:0000256" key="3">
    <source>
        <dbReference type="ARBA" id="ARBA00022989"/>
    </source>
</evidence>
<reference evidence="8" key="3">
    <citation type="submission" date="2020-06" db="EMBL/GenBank/DDBJ databases">
        <authorList>
            <person name="Studholme D.J."/>
        </authorList>
    </citation>
    <scope>NUCLEOTIDE SEQUENCE</scope>
    <source>
        <strain evidence="8">NZFS 2646</strain>
    </source>
</reference>
<dbReference type="Pfam" id="PF00520">
    <property type="entry name" value="Ion_trans"/>
    <property type="match status" value="2"/>
</dbReference>
<dbReference type="Gene3D" id="1.20.120.350">
    <property type="entry name" value="Voltage-gated potassium channels. Chain C"/>
    <property type="match status" value="1"/>
</dbReference>
<dbReference type="GO" id="GO:0005216">
    <property type="term" value="F:monoatomic ion channel activity"/>
    <property type="evidence" value="ECO:0007669"/>
    <property type="project" value="InterPro"/>
</dbReference>
<dbReference type="InterPro" id="IPR005821">
    <property type="entry name" value="Ion_trans_dom"/>
</dbReference>
<accession>A0A3R7NKN4</accession>
<feature type="transmembrane region" description="Helical" evidence="6">
    <location>
        <begin position="1070"/>
        <end position="1093"/>
    </location>
</feature>
<feature type="transmembrane region" description="Helical" evidence="6">
    <location>
        <begin position="617"/>
        <end position="642"/>
    </location>
</feature>
<dbReference type="Gene3D" id="3.40.50.150">
    <property type="entry name" value="Vaccinia Virus protein VP39"/>
    <property type="match status" value="1"/>
</dbReference>
<feature type="transmembrane region" description="Helical" evidence="6">
    <location>
        <begin position="889"/>
        <end position="910"/>
    </location>
</feature>
<feature type="transmembrane region" description="Helical" evidence="6">
    <location>
        <begin position="550"/>
        <end position="572"/>
    </location>
</feature>
<protein>
    <recommendedName>
        <fullName evidence="7">Ion transport domain-containing protein</fullName>
    </recommendedName>
</protein>
<dbReference type="Proteomes" id="UP000785171">
    <property type="component" value="Unassembled WGS sequence"/>
</dbReference>
<gene>
    <name evidence="9" type="ORF">BBI17_001749</name>
    <name evidence="10" type="ORF">BBO99_00001892</name>
    <name evidence="8" type="ORF">JM16_001694</name>
</gene>
<dbReference type="PANTHER" id="PTHR46726">
    <property type="entry name" value="TWO PORE CHANNEL 3"/>
    <property type="match status" value="1"/>
</dbReference>
<evidence type="ECO:0000256" key="5">
    <source>
        <dbReference type="SAM" id="MobiDB-lite"/>
    </source>
</evidence>
<evidence type="ECO:0000313" key="10">
    <source>
        <dbReference type="EMBL" id="RLN83673.1"/>
    </source>
</evidence>
<feature type="transmembrane region" description="Helical" evidence="6">
    <location>
        <begin position="841"/>
        <end position="869"/>
    </location>
</feature>
<feature type="transmembrane region" description="Helical" evidence="6">
    <location>
        <begin position="980"/>
        <end position="1002"/>
    </location>
</feature>
<feature type="transmembrane region" description="Helical" evidence="6">
    <location>
        <begin position="429"/>
        <end position="448"/>
    </location>
</feature>
<dbReference type="Proteomes" id="UP000285883">
    <property type="component" value="Unassembled WGS sequence"/>
</dbReference>
<proteinExistence type="predicted"/>
<keyword evidence="4 6" id="KW-0472">Membrane</keyword>
<dbReference type="GO" id="GO:0016020">
    <property type="term" value="C:membrane"/>
    <property type="evidence" value="ECO:0007669"/>
    <property type="project" value="UniProtKB-SubCell"/>
</dbReference>
<evidence type="ECO:0000256" key="4">
    <source>
        <dbReference type="ARBA" id="ARBA00023136"/>
    </source>
</evidence>
<comment type="caution">
    <text evidence="10">The sequence shown here is derived from an EMBL/GenBank/DDBJ whole genome shotgun (WGS) entry which is preliminary data.</text>
</comment>